<keyword evidence="5" id="KW-1185">Reference proteome</keyword>
<dbReference type="PANTHER" id="PTHR46388">
    <property type="entry name" value="NHL REPEAT-CONTAINING PROTEIN 2"/>
    <property type="match status" value="1"/>
</dbReference>
<dbReference type="Pfam" id="PF01436">
    <property type="entry name" value="NHL"/>
    <property type="match status" value="1"/>
</dbReference>
<keyword evidence="2" id="KW-0677">Repeat</keyword>
<dbReference type="PROSITE" id="PS51352">
    <property type="entry name" value="THIOREDOXIN_2"/>
    <property type="match status" value="1"/>
</dbReference>
<dbReference type="EMBL" id="GG697241">
    <property type="protein sequence ID" value="EET89564.1"/>
    <property type="molecule type" value="Genomic_DNA"/>
</dbReference>
<accession>C7DHZ0</accession>
<evidence type="ECO:0000259" key="3">
    <source>
        <dbReference type="PROSITE" id="PS51352"/>
    </source>
</evidence>
<dbReference type="InterPro" id="IPR013766">
    <property type="entry name" value="Thioredoxin_domain"/>
</dbReference>
<organism evidence="4 5">
    <name type="scientific">Candidatus Micrarchaeum acidiphilum ARMAN-2</name>
    <dbReference type="NCBI Taxonomy" id="425595"/>
    <lineage>
        <taxon>Archaea</taxon>
        <taxon>Candidatus Micrarchaeota</taxon>
        <taxon>Candidatus Micrarchaeia</taxon>
        <taxon>Candidatus Micrarchaeales</taxon>
        <taxon>Candidatus Micrarchaeaceae</taxon>
        <taxon>Candidatus Micrarchaeum</taxon>
    </lineage>
</organism>
<dbReference type="SUPFAM" id="SSF63825">
    <property type="entry name" value="YWTD domain"/>
    <property type="match status" value="1"/>
</dbReference>
<dbReference type="InterPro" id="IPR011042">
    <property type="entry name" value="6-blade_b-propeller_TolB-like"/>
</dbReference>
<proteinExistence type="inferred from homology"/>
<dbReference type="Gene3D" id="3.40.30.10">
    <property type="entry name" value="Glutaredoxin"/>
    <property type="match status" value="1"/>
</dbReference>
<evidence type="ECO:0000313" key="5">
    <source>
        <dbReference type="Proteomes" id="UP000332487"/>
    </source>
</evidence>
<reference evidence="4 5" key="2">
    <citation type="journal article" date="2010" name="Proc. Natl. Acad. Sci. U.S.A.">
        <title>Enigmatic, ultrasmall, uncultivated Archaea.</title>
        <authorList>
            <person name="Baker B.J."/>
            <person name="Comolli L.R."/>
            <person name="Dick G.J."/>
            <person name="Hauser L.J."/>
            <person name="Hyatt D."/>
            <person name="Dill B.D."/>
            <person name="Land M.L."/>
            <person name="Verberkmoes N.C."/>
            <person name="Hettich R.L."/>
            <person name="Banfield J.F."/>
        </authorList>
    </citation>
    <scope>NUCLEOTIDE SEQUENCE [LARGE SCALE GENOMIC DNA]</scope>
    <source>
        <strain evidence="4">ARMAN-2</strain>
    </source>
</reference>
<dbReference type="InterPro" id="IPR012336">
    <property type="entry name" value="Thioredoxin-like_fold"/>
</dbReference>
<dbReference type="Pfam" id="PF13905">
    <property type="entry name" value="Thioredoxin_8"/>
    <property type="match status" value="1"/>
</dbReference>
<dbReference type="Gene3D" id="2.130.10.10">
    <property type="entry name" value="YVTN repeat-like/Quinoprotein amine dehydrogenase"/>
    <property type="match status" value="1"/>
</dbReference>
<dbReference type="InterPro" id="IPR001258">
    <property type="entry name" value="NHL_repeat"/>
</dbReference>
<reference evidence="4 5" key="1">
    <citation type="journal article" date="2009" name="Genome Biol.">
        <title>Community-wide analysis of microbial genome sequence signatures.</title>
        <authorList>
            <person name="Dick G.J."/>
            <person name="Andersson A.F."/>
            <person name="Baker B.J."/>
            <person name="Simmons S.L."/>
            <person name="Thomas B.C."/>
            <person name="Yelton A.P."/>
            <person name="Banfield J.F."/>
        </authorList>
    </citation>
    <scope>NUCLEOTIDE SEQUENCE [LARGE SCALE GENOMIC DNA]</scope>
    <source>
        <strain evidence="4">ARMAN-2</strain>
    </source>
</reference>
<evidence type="ECO:0000256" key="2">
    <source>
        <dbReference type="ARBA" id="ARBA00022737"/>
    </source>
</evidence>
<gene>
    <name evidence="4" type="ORF">UNLARM2_0684</name>
</gene>
<dbReference type="InterPro" id="IPR015943">
    <property type="entry name" value="WD40/YVTN_repeat-like_dom_sf"/>
</dbReference>
<evidence type="ECO:0000256" key="1">
    <source>
        <dbReference type="ARBA" id="ARBA00007787"/>
    </source>
</evidence>
<dbReference type="Gene3D" id="2.120.10.30">
    <property type="entry name" value="TolB, C-terminal domain"/>
    <property type="match status" value="1"/>
</dbReference>
<name>C7DHZ0_MICA2</name>
<dbReference type="PANTHER" id="PTHR46388:SF2">
    <property type="entry name" value="NHL REPEAT-CONTAINING PROTEIN 2"/>
    <property type="match status" value="1"/>
</dbReference>
<dbReference type="Proteomes" id="UP000332487">
    <property type="component" value="Unassembled WGS sequence"/>
</dbReference>
<protein>
    <submittedName>
        <fullName evidence="4">Alkyl hydroperoxide reductase/ Thiol specific antioxidant/ Mal allergen</fullName>
    </submittedName>
</protein>
<comment type="similarity">
    <text evidence="1">Belongs to the glutaredoxin family.</text>
</comment>
<feature type="domain" description="Thioredoxin" evidence="3">
    <location>
        <begin position="77"/>
        <end position="223"/>
    </location>
</feature>
<dbReference type="InterPro" id="IPR036249">
    <property type="entry name" value="Thioredoxin-like_sf"/>
</dbReference>
<dbReference type="SUPFAM" id="SSF52833">
    <property type="entry name" value="Thioredoxin-like"/>
    <property type="match status" value="1"/>
</dbReference>
<dbReference type="AlphaFoldDB" id="C7DHZ0"/>
<evidence type="ECO:0000313" key="4">
    <source>
        <dbReference type="EMBL" id="EET89564.1"/>
    </source>
</evidence>
<sequence length="579" mass="63833">MVGESPLKGGSLLSCLANKPPRVRFSPPALLLSYSLCAVNAPRPCLSCKMTSHGVALKFTYDNTYAYGDRMIGEIFRVLNHTAPEFPKGFKWLNATRQISMSDLRGCVVVLDFWTYCCINCMHMAHTLEKLEDYYRGKPVVIIGVHSAKFKNEQDSNNIKEAISRYEMRHPVIVDEKMHMWHEYFVNSWPTLVIIGPDGKIKYKRAGEATPGMISAIIDHILEESGPSLAKEPPKIFAEQEHSARKLRYPGKLCMSPDGTKIAISNSNANEIVIIDAKSLAVLDTAGNGAKGLSDGSFETSEFYRPQGLEWVGNRIYIADTENNAVREINLDDRTVATVLGTGRLGQPGSPWDFSAGTKISINSPWDLSYDEKSGSLFIAMAGTHQIWEYIMRDGTAAPYAGNCAENIIDGNLKEASFAQPSGIWVDGNEIYVADSEASAIRSINMKDGYASTITGSGLFTFGDQDGSLASARLQHPIGVSAKDGLIYVADTYNSAIREIDVKANRITTLVSGPGRKSACRFGDPKCDTLQLYEPNDVKPFGRALIIADTNNNLIRRFDIDEKILETLQIKWQPEGKSQ</sequence>